<comment type="caution">
    <text evidence="2">The sequence shown here is derived from an EMBL/GenBank/DDBJ whole genome shotgun (WGS) entry which is preliminary data.</text>
</comment>
<accession>A0A2G2Z7T1</accession>
<organism evidence="2 3">
    <name type="scientific">Capsicum annuum</name>
    <name type="common">Capsicum pepper</name>
    <dbReference type="NCBI Taxonomy" id="4072"/>
    <lineage>
        <taxon>Eukaryota</taxon>
        <taxon>Viridiplantae</taxon>
        <taxon>Streptophyta</taxon>
        <taxon>Embryophyta</taxon>
        <taxon>Tracheophyta</taxon>
        <taxon>Spermatophyta</taxon>
        <taxon>Magnoliopsida</taxon>
        <taxon>eudicotyledons</taxon>
        <taxon>Gunneridae</taxon>
        <taxon>Pentapetalae</taxon>
        <taxon>asterids</taxon>
        <taxon>lamiids</taxon>
        <taxon>Solanales</taxon>
        <taxon>Solanaceae</taxon>
        <taxon>Solanoideae</taxon>
        <taxon>Capsiceae</taxon>
        <taxon>Capsicum</taxon>
    </lineage>
</organism>
<dbReference type="OMA" id="GENDGHP"/>
<gene>
    <name evidence="2" type="ORF">T459_16112</name>
</gene>
<feature type="region of interest" description="Disordered" evidence="1">
    <location>
        <begin position="53"/>
        <end position="76"/>
    </location>
</feature>
<sequence length="76" mass="8552">MAEEKQMENLFNQLVEGKSIYELDARETKGLLKLFDVKQSKLGKRKKQFNEQVDDNVLNKTGANDSIAGGENDGHP</sequence>
<dbReference type="SMR" id="A0A2G2Z7T1"/>
<name>A0A2G2Z7T1_CAPAN</name>
<keyword evidence="3" id="KW-1185">Reference proteome</keyword>
<protein>
    <submittedName>
        <fullName evidence="2">Uncharacterized protein</fullName>
    </submittedName>
</protein>
<evidence type="ECO:0000313" key="3">
    <source>
        <dbReference type="Proteomes" id="UP000222542"/>
    </source>
</evidence>
<evidence type="ECO:0000313" key="2">
    <source>
        <dbReference type="EMBL" id="PHT78060.1"/>
    </source>
</evidence>
<evidence type="ECO:0000256" key="1">
    <source>
        <dbReference type="SAM" id="MobiDB-lite"/>
    </source>
</evidence>
<dbReference type="EMBL" id="AYRZ02000006">
    <property type="protein sequence ID" value="PHT78060.1"/>
    <property type="molecule type" value="Genomic_DNA"/>
</dbReference>
<proteinExistence type="predicted"/>
<dbReference type="Proteomes" id="UP000222542">
    <property type="component" value="Unassembled WGS sequence"/>
</dbReference>
<reference evidence="2 3" key="2">
    <citation type="journal article" date="2017" name="Genome Biol.">
        <title>New reference genome sequences of hot pepper reveal the massive evolution of plant disease-resistance genes by retroduplication.</title>
        <authorList>
            <person name="Kim S."/>
            <person name="Park J."/>
            <person name="Yeom S.I."/>
            <person name="Kim Y.M."/>
            <person name="Seo E."/>
            <person name="Kim K.T."/>
            <person name="Kim M.S."/>
            <person name="Lee J.M."/>
            <person name="Cheong K."/>
            <person name="Shin H.S."/>
            <person name="Kim S.B."/>
            <person name="Han K."/>
            <person name="Lee J."/>
            <person name="Park M."/>
            <person name="Lee H.A."/>
            <person name="Lee H.Y."/>
            <person name="Lee Y."/>
            <person name="Oh S."/>
            <person name="Lee J.H."/>
            <person name="Choi E."/>
            <person name="Choi E."/>
            <person name="Lee S.E."/>
            <person name="Jeon J."/>
            <person name="Kim H."/>
            <person name="Choi G."/>
            <person name="Song H."/>
            <person name="Lee J."/>
            <person name="Lee S.C."/>
            <person name="Kwon J.K."/>
            <person name="Lee H.Y."/>
            <person name="Koo N."/>
            <person name="Hong Y."/>
            <person name="Kim R.W."/>
            <person name="Kang W.H."/>
            <person name="Huh J.H."/>
            <person name="Kang B.C."/>
            <person name="Yang T.J."/>
            <person name="Lee Y.H."/>
            <person name="Bennetzen J.L."/>
            <person name="Choi D."/>
        </authorList>
    </citation>
    <scope>NUCLEOTIDE SEQUENCE [LARGE SCALE GENOMIC DNA]</scope>
    <source>
        <strain evidence="3">cv. CM334</strain>
    </source>
</reference>
<reference evidence="2 3" key="1">
    <citation type="journal article" date="2014" name="Nat. Genet.">
        <title>Genome sequence of the hot pepper provides insights into the evolution of pungency in Capsicum species.</title>
        <authorList>
            <person name="Kim S."/>
            <person name="Park M."/>
            <person name="Yeom S.I."/>
            <person name="Kim Y.M."/>
            <person name="Lee J.M."/>
            <person name="Lee H.A."/>
            <person name="Seo E."/>
            <person name="Choi J."/>
            <person name="Cheong K."/>
            <person name="Kim K.T."/>
            <person name="Jung K."/>
            <person name="Lee G.W."/>
            <person name="Oh S.K."/>
            <person name="Bae C."/>
            <person name="Kim S.B."/>
            <person name="Lee H.Y."/>
            <person name="Kim S.Y."/>
            <person name="Kim M.S."/>
            <person name="Kang B.C."/>
            <person name="Jo Y.D."/>
            <person name="Yang H.B."/>
            <person name="Jeong H.J."/>
            <person name="Kang W.H."/>
            <person name="Kwon J.K."/>
            <person name="Shin C."/>
            <person name="Lim J.Y."/>
            <person name="Park J.H."/>
            <person name="Huh J.H."/>
            <person name="Kim J.S."/>
            <person name="Kim B.D."/>
            <person name="Cohen O."/>
            <person name="Paran I."/>
            <person name="Suh M.C."/>
            <person name="Lee S.B."/>
            <person name="Kim Y.K."/>
            <person name="Shin Y."/>
            <person name="Noh S.J."/>
            <person name="Park J."/>
            <person name="Seo Y.S."/>
            <person name="Kwon S.Y."/>
            <person name="Kim H.A."/>
            <person name="Park J.M."/>
            <person name="Kim H.J."/>
            <person name="Choi S.B."/>
            <person name="Bosland P.W."/>
            <person name="Reeves G."/>
            <person name="Jo S.H."/>
            <person name="Lee B.W."/>
            <person name="Cho H.T."/>
            <person name="Choi H.S."/>
            <person name="Lee M.S."/>
            <person name="Yu Y."/>
            <person name="Do Choi Y."/>
            <person name="Park B.S."/>
            <person name="van Deynze A."/>
            <person name="Ashrafi H."/>
            <person name="Hill T."/>
            <person name="Kim W.T."/>
            <person name="Pai H.S."/>
            <person name="Ahn H.K."/>
            <person name="Yeam I."/>
            <person name="Giovannoni J.J."/>
            <person name="Rose J.K."/>
            <person name="Sorensen I."/>
            <person name="Lee S.J."/>
            <person name="Kim R.W."/>
            <person name="Choi I.Y."/>
            <person name="Choi B.S."/>
            <person name="Lim J.S."/>
            <person name="Lee Y.H."/>
            <person name="Choi D."/>
        </authorList>
    </citation>
    <scope>NUCLEOTIDE SEQUENCE [LARGE SCALE GENOMIC DNA]</scope>
    <source>
        <strain evidence="3">cv. CM334</strain>
    </source>
</reference>
<dbReference type="Gramene" id="PHT78060">
    <property type="protein sequence ID" value="PHT78060"/>
    <property type="gene ID" value="T459_16112"/>
</dbReference>
<dbReference type="AlphaFoldDB" id="A0A2G2Z7T1"/>